<evidence type="ECO:0000259" key="2">
    <source>
        <dbReference type="Pfam" id="PF12146"/>
    </source>
</evidence>
<dbReference type="InterPro" id="IPR022742">
    <property type="entry name" value="Hydrolase_4"/>
</dbReference>
<reference evidence="3 4" key="1">
    <citation type="submission" date="2018-04" db="EMBL/GenBank/DDBJ databases">
        <title>Polynucleobacter sp. UK-Long2-W17 genome.</title>
        <authorList>
            <person name="Hahn M.W."/>
        </authorList>
    </citation>
    <scope>NUCLEOTIDE SEQUENCE [LARGE SCALE GENOMIC DNA]</scope>
    <source>
        <strain evidence="3 4">UK-Long2-W17</strain>
    </source>
</reference>
<feature type="compositionally biased region" description="Polar residues" evidence="1">
    <location>
        <begin position="32"/>
        <end position="45"/>
    </location>
</feature>
<organism evidence="3 4">
    <name type="scientific">Polynucleobacter arcticus</name>
    <dbReference type="NCBI Taxonomy" id="1743165"/>
    <lineage>
        <taxon>Bacteria</taxon>
        <taxon>Pseudomonadati</taxon>
        <taxon>Pseudomonadota</taxon>
        <taxon>Betaproteobacteria</taxon>
        <taxon>Burkholderiales</taxon>
        <taxon>Burkholderiaceae</taxon>
        <taxon>Polynucleobacter</taxon>
    </lineage>
</organism>
<dbReference type="GO" id="GO:0004185">
    <property type="term" value="F:serine-type carboxypeptidase activity"/>
    <property type="evidence" value="ECO:0007669"/>
    <property type="project" value="InterPro"/>
</dbReference>
<dbReference type="PANTHER" id="PTHR43798:SF33">
    <property type="entry name" value="HYDROLASE, PUTATIVE (AFU_ORTHOLOGUE AFUA_2G14860)-RELATED"/>
    <property type="match status" value="1"/>
</dbReference>
<protein>
    <recommendedName>
        <fullName evidence="2">Serine aminopeptidase S33 domain-containing protein</fullName>
    </recommendedName>
</protein>
<dbReference type="EMBL" id="CP028940">
    <property type="protein sequence ID" value="QKM60863.1"/>
    <property type="molecule type" value="Genomic_DNA"/>
</dbReference>
<dbReference type="Gene3D" id="3.40.50.1820">
    <property type="entry name" value="alpha/beta hydrolase"/>
    <property type="match status" value="1"/>
</dbReference>
<dbReference type="AlphaFoldDB" id="A0A6M9PY15"/>
<sequence>MAPIFIDRYSRMKSNFIDLLLRIKAAVLGQHQSPGVSSQETPTSSESDRDVANLRSPLMLPPPDAVIIKTPLALKEVVSAPPETHYLEIQDDGKTRKIAYTISGDMDAQNVLLCLPGLLETKNTFLVIHHYFMKFSNCKVISIDFSGRGESDHLDDAGIYKMSLYLADISQLIRSIILANDLVRPKLTILGTSMGGVLAMYLTQIFGKKIDEIILNDIALTVNWTSLYALYKSMKNELGFREVRQLAKDLKVDERAISDVQLPGHFDLSYRADVWGMNFHEALEDYKGRVGLIYGEKSKICTQQRVQEAKKVIPRLHTLEVSGSGHPVPFTPPVCEFIEAEMGV</sequence>
<gene>
    <name evidence="3" type="ORF">DN92_07365</name>
</gene>
<dbReference type="InterPro" id="IPR033124">
    <property type="entry name" value="Ser_caboxypep_his_AS"/>
</dbReference>
<dbReference type="Proteomes" id="UP000501090">
    <property type="component" value="Chromosome"/>
</dbReference>
<dbReference type="InterPro" id="IPR050266">
    <property type="entry name" value="AB_hydrolase_sf"/>
</dbReference>
<proteinExistence type="predicted"/>
<feature type="region of interest" description="Disordered" evidence="1">
    <location>
        <begin position="32"/>
        <end position="56"/>
    </location>
</feature>
<dbReference type="GO" id="GO:0016020">
    <property type="term" value="C:membrane"/>
    <property type="evidence" value="ECO:0007669"/>
    <property type="project" value="TreeGrafter"/>
</dbReference>
<feature type="domain" description="Serine aminopeptidase S33" evidence="2">
    <location>
        <begin position="109"/>
        <end position="226"/>
    </location>
</feature>
<dbReference type="InterPro" id="IPR029058">
    <property type="entry name" value="AB_hydrolase_fold"/>
</dbReference>
<dbReference type="KEGG" id="pard:DN92_07365"/>
<evidence type="ECO:0000313" key="3">
    <source>
        <dbReference type="EMBL" id="QKM60863.1"/>
    </source>
</evidence>
<evidence type="ECO:0000256" key="1">
    <source>
        <dbReference type="SAM" id="MobiDB-lite"/>
    </source>
</evidence>
<accession>A0A6M9PY15</accession>
<dbReference type="SUPFAM" id="SSF53474">
    <property type="entry name" value="alpha/beta-Hydrolases"/>
    <property type="match status" value="1"/>
</dbReference>
<dbReference type="Pfam" id="PF12146">
    <property type="entry name" value="Hydrolase_4"/>
    <property type="match status" value="1"/>
</dbReference>
<name>A0A6M9PY15_9BURK</name>
<evidence type="ECO:0000313" key="4">
    <source>
        <dbReference type="Proteomes" id="UP000501090"/>
    </source>
</evidence>
<keyword evidence="4" id="KW-1185">Reference proteome</keyword>
<dbReference type="PROSITE" id="PS00560">
    <property type="entry name" value="CARBOXYPEPT_SER_HIS"/>
    <property type="match status" value="1"/>
</dbReference>
<dbReference type="PANTHER" id="PTHR43798">
    <property type="entry name" value="MONOACYLGLYCEROL LIPASE"/>
    <property type="match status" value="1"/>
</dbReference>